<accession>E9GD13</accession>
<evidence type="ECO:0000259" key="4">
    <source>
        <dbReference type="Pfam" id="PF25267"/>
    </source>
</evidence>
<sequence length="967" mass="109226">MDNLMTTRLKIIGFLSKPAQLEQFQGSTVQTIDQVLQNNLTLVNTLLNAAEDQGKQDLLKNYGIEKCHVGDVRWSYSCVCLETILEIAKSIDLDNVNCNNSGNLNDPNLPRLSVQHEIDIAKCFQLIVGFGLLPNLLPNIGVPIQKRSKFFNLFHQPTDISDEQKYSRLTVTVRGLCEIEKSKSFGAKFATKHLADLLTALLQICHAPISKPTSDSQVLLWQRLHEERQEFIPLLNSVLERTYPPLLVQSLLLLQGPSASHAKIIRDAPQPAPRWLIRVCAHLLTQQLMHPNGLAMTIQGVMDLAEITSEMWQRCDSLAYIISTPPSRDPVKQREYYSIIGPQLSELVTKSHKELPDGPFNRIAAGCYREIAARYRHVAEDTVFGPLFQPLASEDQDVLISCIETLHSIFVNGTDPSGFLLLLVPHSYRLMQLYRIWCQSILQVKTLLEELLVRLIRHSDNPDRVGLLRSLLQIHTSSEDDESFLDEDEKSVMALIAILQRIEDVHLTYSVFVSLLEDLPKLMVDQPLTCSLTPQQPHLLHSVRRGLVTLRLIGLLSEDEQLQSFLLNNPHQAVDFAQVFLKRAAENLDRNHFDVDLEKEGLAIVFAVIALQIDNLVGKEDKSDVWSLFDPLVESLEQLVKKHPLERIRSGADELRLAIQTRGFVFNKESTPTGSRTSSSAKDQAFQMAWDQLSDPFLPVQGHAILTLSHLLKKKDKEALKNRERLLKVFLDSLEHEDSYIYLMGIQALGSLADVFTEQVVQALVQQLEQFTDLKEPELVTEYEQSEMDTPTAEPVRRPAEVRLKVGEALLQVVRLVGPLIPKYKRVLLNSFLRGTKDEDPFVRASCLHNLGELCALLRYSLDSVAFELLSCVTNLAARDPAVEVRRAAVLLITLLLRGLDSEALQVLEPIIKDLYRVLKEIVLRDNDDRVVTFHANQGLEKLGEIVKQYLSAPKLAGKTIRQLRLP</sequence>
<dbReference type="OrthoDB" id="6349510at2759"/>
<feature type="domain" description="RNA polymerase II assembly factor Rtp1 C-terminal" evidence="2">
    <location>
        <begin position="686"/>
        <end position="818"/>
    </location>
</feature>
<dbReference type="AlphaFoldDB" id="E9GD13"/>
<dbReference type="EMBL" id="GL732539">
    <property type="protein sequence ID" value="EFX82653.1"/>
    <property type="molecule type" value="Genomic_DNA"/>
</dbReference>
<dbReference type="InterPro" id="IPR019451">
    <property type="entry name" value="Rtp1_C1"/>
</dbReference>
<dbReference type="InterPro" id="IPR011989">
    <property type="entry name" value="ARM-like"/>
</dbReference>
<dbReference type="PANTHER" id="PTHR20959:SF1">
    <property type="entry name" value="TRANSPORT AND GOLGI ORGANIZATION PROTEIN 6 HOMOLOG"/>
    <property type="match status" value="1"/>
</dbReference>
<dbReference type="Gene3D" id="1.25.10.10">
    <property type="entry name" value="Leucine-rich Repeat Variant"/>
    <property type="match status" value="1"/>
</dbReference>
<feature type="domain" description="TANGO6 N-terminal" evidence="4">
    <location>
        <begin position="9"/>
        <end position="286"/>
    </location>
</feature>
<evidence type="ECO:0000256" key="1">
    <source>
        <dbReference type="ARBA" id="ARBA00005724"/>
    </source>
</evidence>
<dbReference type="SUPFAM" id="SSF48371">
    <property type="entry name" value="ARM repeat"/>
    <property type="match status" value="1"/>
</dbReference>
<reference evidence="5 6" key="1">
    <citation type="journal article" date="2011" name="Science">
        <title>The ecoresponsive genome of Daphnia pulex.</title>
        <authorList>
            <person name="Colbourne J.K."/>
            <person name="Pfrender M.E."/>
            <person name="Gilbert D."/>
            <person name="Thomas W.K."/>
            <person name="Tucker A."/>
            <person name="Oakley T.H."/>
            <person name="Tokishita S."/>
            <person name="Aerts A."/>
            <person name="Arnold G.J."/>
            <person name="Basu M.K."/>
            <person name="Bauer D.J."/>
            <person name="Caceres C.E."/>
            <person name="Carmel L."/>
            <person name="Casola C."/>
            <person name="Choi J.H."/>
            <person name="Detter J.C."/>
            <person name="Dong Q."/>
            <person name="Dusheyko S."/>
            <person name="Eads B.D."/>
            <person name="Frohlich T."/>
            <person name="Geiler-Samerotte K.A."/>
            <person name="Gerlach D."/>
            <person name="Hatcher P."/>
            <person name="Jogdeo S."/>
            <person name="Krijgsveld J."/>
            <person name="Kriventseva E.V."/>
            <person name="Kultz D."/>
            <person name="Laforsch C."/>
            <person name="Lindquist E."/>
            <person name="Lopez J."/>
            <person name="Manak J.R."/>
            <person name="Muller J."/>
            <person name="Pangilinan J."/>
            <person name="Patwardhan R.P."/>
            <person name="Pitluck S."/>
            <person name="Pritham E.J."/>
            <person name="Rechtsteiner A."/>
            <person name="Rho M."/>
            <person name="Rogozin I.B."/>
            <person name="Sakarya O."/>
            <person name="Salamov A."/>
            <person name="Schaack S."/>
            <person name="Shapiro H."/>
            <person name="Shiga Y."/>
            <person name="Skalitzky C."/>
            <person name="Smith Z."/>
            <person name="Souvorov A."/>
            <person name="Sung W."/>
            <person name="Tang Z."/>
            <person name="Tsuchiya D."/>
            <person name="Tu H."/>
            <person name="Vos H."/>
            <person name="Wang M."/>
            <person name="Wolf Y.I."/>
            <person name="Yamagata H."/>
            <person name="Yamada T."/>
            <person name="Ye Y."/>
            <person name="Shaw J.R."/>
            <person name="Andrews J."/>
            <person name="Crease T.J."/>
            <person name="Tang H."/>
            <person name="Lucas S.M."/>
            <person name="Robertson H.M."/>
            <person name="Bork P."/>
            <person name="Koonin E.V."/>
            <person name="Zdobnov E.M."/>
            <person name="Grigoriev I.V."/>
            <person name="Lynch M."/>
            <person name="Boore J.L."/>
        </authorList>
    </citation>
    <scope>NUCLEOTIDE SEQUENCE [LARGE SCALE GENOMIC DNA]</scope>
</reference>
<organism evidence="5 6">
    <name type="scientific">Daphnia pulex</name>
    <name type="common">Water flea</name>
    <dbReference type="NCBI Taxonomy" id="6669"/>
    <lineage>
        <taxon>Eukaryota</taxon>
        <taxon>Metazoa</taxon>
        <taxon>Ecdysozoa</taxon>
        <taxon>Arthropoda</taxon>
        <taxon>Crustacea</taxon>
        <taxon>Branchiopoda</taxon>
        <taxon>Diplostraca</taxon>
        <taxon>Cladocera</taxon>
        <taxon>Anomopoda</taxon>
        <taxon>Daphniidae</taxon>
        <taxon>Daphnia</taxon>
    </lineage>
</organism>
<dbReference type="InterPro" id="IPR057347">
    <property type="entry name" value="TANGO6_N"/>
</dbReference>
<dbReference type="Pfam" id="PF25267">
    <property type="entry name" value="TANGO6_N"/>
    <property type="match status" value="1"/>
</dbReference>
<dbReference type="STRING" id="6669.E9GD13"/>
<dbReference type="InterPro" id="IPR039600">
    <property type="entry name" value="TANGO6/Rtp1"/>
</dbReference>
<name>E9GD13_DAPPU</name>
<dbReference type="Pfam" id="PF10363">
    <property type="entry name" value="RTP1_C1"/>
    <property type="match status" value="1"/>
</dbReference>
<dbReference type="HOGENOM" id="CLU_006971_1_0_1"/>
<feature type="domain" description="TANGO6 HEAT repeat" evidence="3">
    <location>
        <begin position="288"/>
        <end position="478"/>
    </location>
</feature>
<dbReference type="GO" id="GO:0009306">
    <property type="term" value="P:protein secretion"/>
    <property type="evidence" value="ECO:0000318"/>
    <property type="project" value="GO_Central"/>
</dbReference>
<dbReference type="eggNOG" id="KOG4653">
    <property type="taxonomic scope" value="Eukaryota"/>
</dbReference>
<dbReference type="PANTHER" id="PTHR20959">
    <property type="entry name" value="TRANSPORT AND GOLGI ORGANIZATION PROTEIN 6 FAMILY MEMBER"/>
    <property type="match status" value="1"/>
</dbReference>
<protein>
    <submittedName>
        <fullName evidence="5">Uncharacterized protein</fullName>
    </submittedName>
</protein>
<evidence type="ECO:0000259" key="3">
    <source>
        <dbReference type="Pfam" id="PF23565"/>
    </source>
</evidence>
<comment type="similarity">
    <text evidence="1">Belongs to the Tango6 family.</text>
</comment>
<dbReference type="InParanoid" id="E9GD13"/>
<evidence type="ECO:0000259" key="2">
    <source>
        <dbReference type="Pfam" id="PF10363"/>
    </source>
</evidence>
<dbReference type="KEGG" id="dpx:DAPPUDRAFT_302379"/>
<evidence type="ECO:0000313" key="5">
    <source>
        <dbReference type="EMBL" id="EFX82653.1"/>
    </source>
</evidence>
<dbReference type="Proteomes" id="UP000000305">
    <property type="component" value="Unassembled WGS sequence"/>
</dbReference>
<proteinExistence type="inferred from homology"/>
<dbReference type="InterPro" id="IPR057407">
    <property type="entry name" value="HEAT_TANGO6"/>
</dbReference>
<dbReference type="InterPro" id="IPR016024">
    <property type="entry name" value="ARM-type_fold"/>
</dbReference>
<dbReference type="OMA" id="QVATLIC"/>
<gene>
    <name evidence="5" type="ORF">DAPPUDRAFT_302379</name>
</gene>
<dbReference type="Pfam" id="PF23565">
    <property type="entry name" value="ARM_TANGO6"/>
    <property type="match status" value="1"/>
</dbReference>
<dbReference type="PhylomeDB" id="E9GD13"/>
<keyword evidence="6" id="KW-1185">Reference proteome</keyword>
<evidence type="ECO:0000313" key="6">
    <source>
        <dbReference type="Proteomes" id="UP000000305"/>
    </source>
</evidence>